<name>G0JSL9_9PROT</name>
<dbReference type="AlphaFoldDB" id="G0JSL9"/>
<dbReference type="KEGG" id="afi:Acife_0348"/>
<dbReference type="STRING" id="743299.Acife_0348"/>
<protein>
    <submittedName>
        <fullName evidence="1">Uncharacterized protein</fullName>
    </submittedName>
</protein>
<reference evidence="1 2" key="1">
    <citation type="journal article" date="2011" name="J. Bacteriol.">
        <title>Draft genome of the psychrotolerant acidophile Acidithiobacillus ferrivorans SS3.</title>
        <authorList>
            <person name="Liljeqvist M."/>
            <person name="Valdes J."/>
            <person name="Holmes D.S."/>
            <person name="Dopson M."/>
        </authorList>
    </citation>
    <scope>NUCLEOTIDE SEQUENCE [LARGE SCALE GENOMIC DNA]</scope>
    <source>
        <strain evidence="1 2">SS3</strain>
    </source>
</reference>
<dbReference type="RefSeq" id="WP_014027847.1">
    <property type="nucleotide sequence ID" value="NC_015942.1"/>
</dbReference>
<dbReference type="HOGENOM" id="CLU_180772_0_0_6"/>
<sequence length="86" mass="9483">MKIDSNKLIEHLKVKWGSQRCPMCHQGKWSVQDNVYELREFHGGSMVIGGSALIPIVPVTCDNCGNTVLINGIMAGVVDREAKDNE</sequence>
<dbReference type="Proteomes" id="UP000009220">
    <property type="component" value="Chromosome"/>
</dbReference>
<proteinExistence type="predicted"/>
<evidence type="ECO:0000313" key="2">
    <source>
        <dbReference type="Proteomes" id="UP000009220"/>
    </source>
</evidence>
<organism evidence="1 2">
    <name type="scientific">Acidithiobacillus ferrivorans SS3</name>
    <dbReference type="NCBI Taxonomy" id="743299"/>
    <lineage>
        <taxon>Bacteria</taxon>
        <taxon>Pseudomonadati</taxon>
        <taxon>Pseudomonadota</taxon>
        <taxon>Acidithiobacillia</taxon>
        <taxon>Acidithiobacillales</taxon>
        <taxon>Acidithiobacillaceae</taxon>
        <taxon>Acidithiobacillus</taxon>
    </lineage>
</organism>
<dbReference type="EMBL" id="CP002985">
    <property type="protein sequence ID" value="AEM46576.1"/>
    <property type="molecule type" value="Genomic_DNA"/>
</dbReference>
<evidence type="ECO:0000313" key="1">
    <source>
        <dbReference type="EMBL" id="AEM46576.1"/>
    </source>
</evidence>
<accession>G0JSL9</accession>
<gene>
    <name evidence="1" type="ORF">Acife_0348</name>
</gene>